<dbReference type="InterPro" id="IPR017850">
    <property type="entry name" value="Alkaline_phosphatase_core_sf"/>
</dbReference>
<dbReference type="AlphaFoldDB" id="A0A484NA21"/>
<feature type="compositionally biased region" description="Basic and acidic residues" evidence="2">
    <location>
        <begin position="104"/>
        <end position="176"/>
    </location>
</feature>
<evidence type="ECO:0000313" key="3">
    <source>
        <dbReference type="EMBL" id="VFQ97417.1"/>
    </source>
</evidence>
<feature type="region of interest" description="Disordered" evidence="2">
    <location>
        <begin position="82"/>
        <end position="176"/>
    </location>
</feature>
<evidence type="ECO:0000256" key="2">
    <source>
        <dbReference type="SAM" id="MobiDB-lite"/>
    </source>
</evidence>
<proteinExistence type="predicted"/>
<organism evidence="3 4">
    <name type="scientific">Cuscuta campestris</name>
    <dbReference type="NCBI Taxonomy" id="132261"/>
    <lineage>
        <taxon>Eukaryota</taxon>
        <taxon>Viridiplantae</taxon>
        <taxon>Streptophyta</taxon>
        <taxon>Embryophyta</taxon>
        <taxon>Tracheophyta</taxon>
        <taxon>Spermatophyta</taxon>
        <taxon>Magnoliopsida</taxon>
        <taxon>eudicotyledons</taxon>
        <taxon>Gunneridae</taxon>
        <taxon>Pentapetalae</taxon>
        <taxon>asterids</taxon>
        <taxon>lamiids</taxon>
        <taxon>Solanales</taxon>
        <taxon>Convolvulaceae</taxon>
        <taxon>Cuscuteae</taxon>
        <taxon>Cuscuta</taxon>
        <taxon>Cuscuta subgen. Grammica</taxon>
        <taxon>Cuscuta sect. Cleistogrammica</taxon>
    </lineage>
</organism>
<keyword evidence="4" id="KW-1185">Reference proteome</keyword>
<sequence>MASIDRCSVLVGCCCCRITERSTVALERSTTSTVPSAECLIDVAVDSSATAVRPSATAMVDEQPRKMFFSLLSCVSSMKLSGASLDTGSTNEVSSYDEDEELRTEEQMDRSRRDGRPEESGRADRLQTVDLMDRSDVHGRPSERQNDGFLRDDRTVDLVDRPDIHGRPSERQNDGSKIRWISPGVESRVTDSTATAVRSSTASTIAIPASAVALRLSAVKLSAIVLSTATTALLSAACRRTTAALLPETGVSTVAEGGQGSPLIAESSLWSTLSFEEEKCRSGLHESWWGVFGIAERTPGSRDPREGHVGKDKPPLSSVILLSQLLLIVAVQSPSASSPIKIVVVLVMENRSFDHMLGWMKQKVNPEIDGVDGSQFNPISTAILHSLTLPFKLSMSLTNAQLGRLKKLGLKELDKQLELDLL</sequence>
<feature type="compositionally biased region" description="Polar residues" evidence="2">
    <location>
        <begin position="82"/>
        <end position="94"/>
    </location>
</feature>
<gene>
    <name evidence="3" type="ORF">CCAM_LOCUS39193</name>
</gene>
<keyword evidence="1" id="KW-0378">Hydrolase</keyword>
<dbReference type="InterPro" id="IPR007312">
    <property type="entry name" value="Phosphoesterase"/>
</dbReference>
<dbReference type="Pfam" id="PF04185">
    <property type="entry name" value="Phosphoesterase"/>
    <property type="match status" value="1"/>
</dbReference>
<dbReference type="Gene3D" id="3.40.720.10">
    <property type="entry name" value="Alkaline Phosphatase, subunit A"/>
    <property type="match status" value="1"/>
</dbReference>
<protein>
    <submittedName>
        <fullName evidence="3">Uncharacterized protein</fullName>
    </submittedName>
</protein>
<dbReference type="GO" id="GO:0006796">
    <property type="term" value="P:phosphate-containing compound metabolic process"/>
    <property type="evidence" value="ECO:0007669"/>
    <property type="project" value="UniProtKB-ARBA"/>
</dbReference>
<dbReference type="GO" id="GO:0016788">
    <property type="term" value="F:hydrolase activity, acting on ester bonds"/>
    <property type="evidence" value="ECO:0007669"/>
    <property type="project" value="InterPro"/>
</dbReference>
<reference evidence="3 4" key="1">
    <citation type="submission" date="2018-04" db="EMBL/GenBank/DDBJ databases">
        <authorList>
            <person name="Vogel A."/>
        </authorList>
    </citation>
    <scope>NUCLEOTIDE SEQUENCE [LARGE SCALE GENOMIC DNA]</scope>
</reference>
<evidence type="ECO:0000313" key="4">
    <source>
        <dbReference type="Proteomes" id="UP000595140"/>
    </source>
</evidence>
<name>A0A484NA21_9ASTE</name>
<dbReference type="EMBL" id="OOIL02006544">
    <property type="protein sequence ID" value="VFQ97417.1"/>
    <property type="molecule type" value="Genomic_DNA"/>
</dbReference>
<accession>A0A484NA21</accession>
<evidence type="ECO:0000256" key="1">
    <source>
        <dbReference type="ARBA" id="ARBA00022801"/>
    </source>
</evidence>
<dbReference type="Proteomes" id="UP000595140">
    <property type="component" value="Unassembled WGS sequence"/>
</dbReference>
<dbReference type="OrthoDB" id="1306223at2759"/>